<evidence type="ECO:0000313" key="2">
    <source>
        <dbReference type="Proteomes" id="UP000237319"/>
    </source>
</evidence>
<comment type="caution">
    <text evidence="1">The sequence shown here is derived from an EMBL/GenBank/DDBJ whole genome shotgun (WGS) entry which is preliminary data.</text>
</comment>
<dbReference type="EMBL" id="PGLV01000001">
    <property type="protein sequence ID" value="POZ56498.1"/>
    <property type="molecule type" value="Genomic_DNA"/>
</dbReference>
<name>A0A2S5D0H5_LYSSH</name>
<evidence type="ECO:0000313" key="1">
    <source>
        <dbReference type="EMBL" id="POZ56498.1"/>
    </source>
</evidence>
<keyword evidence="2" id="KW-1185">Reference proteome</keyword>
<reference evidence="1 2" key="1">
    <citation type="submission" date="2017-11" db="EMBL/GenBank/DDBJ databases">
        <title>Genome sequence of Lysinibacillus sphaericus, a lignin-degrading bacteria isolated from municipal solid waste soil.</title>
        <authorList>
            <person name="Persinoti G.F."/>
            <person name="Paixao D.A."/>
            <person name="Bugg T.D."/>
            <person name="Squina F.M."/>
        </authorList>
    </citation>
    <scope>NUCLEOTIDE SEQUENCE [LARGE SCALE GENOMIC DNA]</scope>
    <source>
        <strain evidence="1 2">A1</strain>
    </source>
</reference>
<gene>
    <name evidence="1" type="ORF">LYSIN_01281</name>
</gene>
<organism evidence="1 2">
    <name type="scientific">Lysinibacillus sphaericus</name>
    <name type="common">Bacillus sphaericus</name>
    <dbReference type="NCBI Taxonomy" id="1421"/>
    <lineage>
        <taxon>Bacteria</taxon>
        <taxon>Bacillati</taxon>
        <taxon>Bacillota</taxon>
        <taxon>Bacilli</taxon>
        <taxon>Bacillales</taxon>
        <taxon>Bacillaceae</taxon>
        <taxon>Lysinibacillus</taxon>
    </lineage>
</organism>
<sequence length="153" mass="17608">MKETFKEQSEAFVELPDILIQDSKNAIYYFIASAKLSLLQTESMEQRENIITFSIPNGDLIEEVNDFPITNEISSILINDPRRNMQYLIPYEDLKKYEIKTFEEVSKIIDHCLSFIIPTGDELIEDVPNLSPSMLQSNTPTTTEFIVPIQKQA</sequence>
<accession>A0A2S5D0H5</accession>
<dbReference type="AlphaFoldDB" id="A0A2S5D0H5"/>
<proteinExistence type="predicted"/>
<dbReference type="RefSeq" id="WP_103976605.1">
    <property type="nucleotide sequence ID" value="NZ_PGLV01000001.1"/>
</dbReference>
<protein>
    <submittedName>
        <fullName evidence="1">Uncharacterized protein</fullName>
    </submittedName>
</protein>
<dbReference type="Proteomes" id="UP000237319">
    <property type="component" value="Unassembled WGS sequence"/>
</dbReference>